<evidence type="ECO:0000313" key="3">
    <source>
        <dbReference type="Proteomes" id="UP000243975"/>
    </source>
</evidence>
<feature type="non-terminal residue" evidence="2">
    <location>
        <position position="462"/>
    </location>
</feature>
<dbReference type="AlphaFoldDB" id="A0A118K362"/>
<reference evidence="2 3" key="1">
    <citation type="journal article" date="2016" name="Sci. Rep.">
        <title>The genome sequence of the outbreeding globe artichoke constructed de novo incorporating a phase-aware low-pass sequencing strategy of F1 progeny.</title>
        <authorList>
            <person name="Scaglione D."/>
            <person name="Reyes-Chin-Wo S."/>
            <person name="Acquadro A."/>
            <person name="Froenicke L."/>
            <person name="Portis E."/>
            <person name="Beitel C."/>
            <person name="Tirone M."/>
            <person name="Mauro R."/>
            <person name="Lo Monaco A."/>
            <person name="Mauromicale G."/>
            <person name="Faccioli P."/>
            <person name="Cattivelli L."/>
            <person name="Rieseberg L."/>
            <person name="Michelmore R."/>
            <person name="Lanteri S."/>
        </authorList>
    </citation>
    <scope>NUCLEOTIDE SEQUENCE [LARGE SCALE GENOMIC DNA]</scope>
    <source>
        <strain evidence="2">2C</strain>
    </source>
</reference>
<comment type="caution">
    <text evidence="2">The sequence shown here is derived from an EMBL/GenBank/DDBJ whole genome shotgun (WGS) entry which is preliminary data.</text>
</comment>
<protein>
    <submittedName>
        <fullName evidence="2">Uncharacterized protein family Cys-rich</fullName>
    </submittedName>
</protein>
<proteinExistence type="predicted"/>
<dbReference type="STRING" id="59895.A0A118K362"/>
<accession>A0A118K362</accession>
<dbReference type="Proteomes" id="UP000243975">
    <property type="component" value="Unassembled WGS sequence"/>
</dbReference>
<feature type="region of interest" description="Disordered" evidence="1">
    <location>
        <begin position="358"/>
        <end position="385"/>
    </location>
</feature>
<dbReference type="InterPro" id="IPR006461">
    <property type="entry name" value="PLAC_motif_containing"/>
</dbReference>
<dbReference type="Pfam" id="PF04749">
    <property type="entry name" value="PLAC8"/>
    <property type="match status" value="2"/>
</dbReference>
<sequence>LTIYIILSNSSISCFESDISISNVKAPTVNSSFIMYPSLPQDYSPKPPPPEAPPQSYHHQPPPPHATGVPAQYVAPHSVHGNWSSSLCACCSDVPNCCLTCWCPCITFGQIAEIVDKGNTSCGVHGGLYALIEALICCGCISGVNMDYGKLPAMTALFTSVVNYVPCVKSIVSSNIADLTSPSDGKVIWRDRIMEYICHPWLPKECTSCIPTSLHLHQPLHRDMLSRHDHHQTPPMFQLHLSSLRPLGPPDFVTVVSISLIVTCGVHGVRYALINVLTCCGCLYSCTYRTKMRRQQGLPEAPTNDCCVHFCCGPCALCQEYRELQHRGFDMSIGWQESMDRSMPNGIQIPPVTHGGMNHYPHNLPPSPPPSAPPHPPPPPTQYATGIPAHYMAPHPPVNVKWSSSLCGCCSDVPNSCGVHGVNMDCVKPLATIALFIVVANDVLCVKSIVSSNTADMTYPLA</sequence>
<evidence type="ECO:0000313" key="2">
    <source>
        <dbReference type="EMBL" id="KVI05433.1"/>
    </source>
</evidence>
<dbReference type="EMBL" id="LEKV01001871">
    <property type="protein sequence ID" value="KVI05433.1"/>
    <property type="molecule type" value="Genomic_DNA"/>
</dbReference>
<evidence type="ECO:0000256" key="1">
    <source>
        <dbReference type="SAM" id="MobiDB-lite"/>
    </source>
</evidence>
<keyword evidence="3" id="KW-1185">Reference proteome</keyword>
<dbReference type="NCBIfam" id="TIGR01571">
    <property type="entry name" value="A_thal_Cys_rich"/>
    <property type="match status" value="2"/>
</dbReference>
<dbReference type="PANTHER" id="PTHR15907">
    <property type="entry name" value="DUF614 FAMILY PROTEIN-RELATED"/>
    <property type="match status" value="1"/>
</dbReference>
<organism evidence="2 3">
    <name type="scientific">Cynara cardunculus var. scolymus</name>
    <name type="common">Globe artichoke</name>
    <name type="synonym">Cynara scolymus</name>
    <dbReference type="NCBI Taxonomy" id="59895"/>
    <lineage>
        <taxon>Eukaryota</taxon>
        <taxon>Viridiplantae</taxon>
        <taxon>Streptophyta</taxon>
        <taxon>Embryophyta</taxon>
        <taxon>Tracheophyta</taxon>
        <taxon>Spermatophyta</taxon>
        <taxon>Magnoliopsida</taxon>
        <taxon>eudicotyledons</taxon>
        <taxon>Gunneridae</taxon>
        <taxon>Pentapetalae</taxon>
        <taxon>asterids</taxon>
        <taxon>campanulids</taxon>
        <taxon>Asterales</taxon>
        <taxon>Asteraceae</taxon>
        <taxon>Carduoideae</taxon>
        <taxon>Cardueae</taxon>
        <taxon>Carduinae</taxon>
        <taxon>Cynara</taxon>
    </lineage>
</organism>
<gene>
    <name evidence="2" type="ORF">Ccrd_016220</name>
</gene>
<name>A0A118K362_CYNCS</name>
<feature type="compositionally biased region" description="Pro residues" evidence="1">
    <location>
        <begin position="363"/>
        <end position="381"/>
    </location>
</feature>